<proteinExistence type="predicted"/>
<name>A0A2H9T373_9ZZZZ</name>
<reference evidence="1" key="1">
    <citation type="journal article" date="2017" name="Appl. Environ. Microbiol.">
        <title>Molecular characterization of an Endozoicomonas-like organism causing infection in king scallop Pecten maximus L.</title>
        <authorList>
            <person name="Cano I."/>
            <person name="van Aerle R."/>
            <person name="Ross S."/>
            <person name="Verner-Jeffreys D.W."/>
            <person name="Paley R.K."/>
            <person name="Rimmer G."/>
            <person name="Ryder D."/>
            <person name="Hooper P."/>
            <person name="Stone D."/>
            <person name="Feist S.W."/>
        </authorList>
    </citation>
    <scope>NUCLEOTIDE SEQUENCE</scope>
</reference>
<accession>A0A2H9T373</accession>
<evidence type="ECO:0000313" key="1">
    <source>
        <dbReference type="EMBL" id="PJE77676.1"/>
    </source>
</evidence>
<protein>
    <submittedName>
        <fullName evidence="1">Uncharacterized protein</fullName>
    </submittedName>
</protein>
<dbReference type="AlphaFoldDB" id="A0A2H9T373"/>
<gene>
    <name evidence="1" type="ORF">CI610_03395</name>
</gene>
<comment type="caution">
    <text evidence="1">The sequence shown here is derived from an EMBL/GenBank/DDBJ whole genome shotgun (WGS) entry which is preliminary data.</text>
</comment>
<dbReference type="EMBL" id="NSIT01000433">
    <property type="protein sequence ID" value="PJE77676.1"/>
    <property type="molecule type" value="Genomic_DNA"/>
</dbReference>
<sequence length="87" mass="10443">MVSVLKYTHFCLSVPITRITRRFLVVPLHSKIQIKVHVGHITGKILHTGLLYMHTYTCIYIYIYNKTTQHQCFIYFIKNYIKSLYYI</sequence>
<organism evidence="1">
    <name type="scientific">invertebrate metagenome</name>
    <dbReference type="NCBI Taxonomy" id="1711999"/>
    <lineage>
        <taxon>unclassified sequences</taxon>
        <taxon>metagenomes</taxon>
        <taxon>organismal metagenomes</taxon>
    </lineage>
</organism>